<dbReference type="NCBIfam" id="TIGR01656">
    <property type="entry name" value="Histidinol-ppas"/>
    <property type="match status" value="1"/>
</dbReference>
<feature type="compositionally biased region" description="Low complexity" evidence="8">
    <location>
        <begin position="262"/>
        <end position="293"/>
    </location>
</feature>
<feature type="compositionally biased region" description="Pro residues" evidence="8">
    <location>
        <begin position="19"/>
        <end position="56"/>
    </location>
</feature>
<dbReference type="InterPro" id="IPR004446">
    <property type="entry name" value="Heptose_bisP_phosphatase"/>
</dbReference>
<feature type="region of interest" description="Disordered" evidence="8">
    <location>
        <begin position="1"/>
        <end position="79"/>
    </location>
</feature>
<comment type="subcellular location">
    <subcellularLocation>
        <location evidence="1">Cytoplasm</location>
    </subcellularLocation>
</comment>
<feature type="compositionally biased region" description="Pro residues" evidence="8">
    <location>
        <begin position="1"/>
        <end position="11"/>
    </location>
</feature>
<dbReference type="InterPro" id="IPR006543">
    <property type="entry name" value="Histidinol-phos"/>
</dbReference>
<evidence type="ECO:0000256" key="4">
    <source>
        <dbReference type="ARBA" id="ARBA00022723"/>
    </source>
</evidence>
<dbReference type="InterPro" id="IPR036412">
    <property type="entry name" value="HAD-like_sf"/>
</dbReference>
<evidence type="ECO:0000256" key="6">
    <source>
        <dbReference type="ARBA" id="ARBA00023277"/>
    </source>
</evidence>
<organism evidence="9 10">
    <name type="scientific">Streptosporangium pseudovulgare</name>
    <dbReference type="NCBI Taxonomy" id="35765"/>
    <lineage>
        <taxon>Bacteria</taxon>
        <taxon>Bacillati</taxon>
        <taxon>Actinomycetota</taxon>
        <taxon>Actinomycetes</taxon>
        <taxon>Streptosporangiales</taxon>
        <taxon>Streptosporangiaceae</taxon>
        <taxon>Streptosporangium</taxon>
    </lineage>
</organism>
<accession>A0ABQ2REJ4</accession>
<dbReference type="Pfam" id="PF13344">
    <property type="entry name" value="Hydrolase_6"/>
    <property type="match status" value="1"/>
</dbReference>
<keyword evidence="10" id="KW-1185">Reference proteome</keyword>
<evidence type="ECO:0000313" key="10">
    <source>
        <dbReference type="Proteomes" id="UP000611554"/>
    </source>
</evidence>
<proteinExistence type="inferred from homology"/>
<reference evidence="10" key="1">
    <citation type="journal article" date="2019" name="Int. J. Syst. Evol. Microbiol.">
        <title>The Global Catalogue of Microorganisms (GCM) 10K type strain sequencing project: providing services to taxonomists for standard genome sequencing and annotation.</title>
        <authorList>
            <consortium name="The Broad Institute Genomics Platform"/>
            <consortium name="The Broad Institute Genome Sequencing Center for Infectious Disease"/>
            <person name="Wu L."/>
            <person name="Ma J."/>
        </authorList>
    </citation>
    <scope>NUCLEOTIDE SEQUENCE [LARGE SCALE GENOMIC DNA]</scope>
    <source>
        <strain evidence="10">JCM 3115</strain>
    </source>
</reference>
<keyword evidence="4" id="KW-0479">Metal-binding</keyword>
<dbReference type="SUPFAM" id="SSF56784">
    <property type="entry name" value="HAD-like"/>
    <property type="match status" value="1"/>
</dbReference>
<evidence type="ECO:0000256" key="2">
    <source>
        <dbReference type="ARBA" id="ARBA00005628"/>
    </source>
</evidence>
<evidence type="ECO:0000256" key="8">
    <source>
        <dbReference type="SAM" id="MobiDB-lite"/>
    </source>
</evidence>
<dbReference type="InterPro" id="IPR023214">
    <property type="entry name" value="HAD_sf"/>
</dbReference>
<keyword evidence="5" id="KW-0378">Hydrolase</keyword>
<sequence>MPTRPEVPSPGPEASSPGPGAPPSARPEAPPLDPEVPSPDPEAPPPGPGAPPPGPGVSPSGRPETASVRPGEPPPARRPAAVLFDRDGTLIEDVPYNADPGRVRPVPGARRALDRLRRAGIPVGVVTNQSGVARGLVGPDALEDVNRRVEELLGPFAVWAVCPHGEDDRCACRKPAPGLVLHAAAVLGVDARDCVVVGDIGRDVEAARAAGARGILVPTPVTLPEEVAAAPEVAADLAAAVDLALRPAPAFPDLPVPPGAPAVPARPAASAASTSTASTSTASTSTAPVSPASIVPVATARADTEEPA</sequence>
<evidence type="ECO:0000256" key="1">
    <source>
        <dbReference type="ARBA" id="ARBA00004496"/>
    </source>
</evidence>
<dbReference type="Gene3D" id="3.40.50.1000">
    <property type="entry name" value="HAD superfamily/HAD-like"/>
    <property type="match status" value="1"/>
</dbReference>
<gene>
    <name evidence="9" type="ORF">GCM10010140_67810</name>
</gene>
<evidence type="ECO:0000313" key="9">
    <source>
        <dbReference type="EMBL" id="GGQ28031.1"/>
    </source>
</evidence>
<dbReference type="NCBIfam" id="TIGR01662">
    <property type="entry name" value="HAD-SF-IIIA"/>
    <property type="match status" value="1"/>
</dbReference>
<dbReference type="Proteomes" id="UP000611554">
    <property type="component" value="Unassembled WGS sequence"/>
</dbReference>
<comment type="caution">
    <text evidence="9">The sequence shown here is derived from an EMBL/GenBank/DDBJ whole genome shotgun (WGS) entry which is preliminary data.</text>
</comment>
<comment type="similarity">
    <text evidence="2">Belongs to the GmhB family.</text>
</comment>
<keyword evidence="3" id="KW-0963">Cytoplasm</keyword>
<name>A0ABQ2REJ4_9ACTN</name>
<dbReference type="Pfam" id="PF13242">
    <property type="entry name" value="Hydrolase_like"/>
    <property type="match status" value="1"/>
</dbReference>
<dbReference type="PANTHER" id="PTHR42891">
    <property type="entry name" value="D-GLYCERO-BETA-D-MANNO-HEPTOSE-1,7-BISPHOSPHATE 7-PHOSPHATASE"/>
    <property type="match status" value="1"/>
</dbReference>
<evidence type="ECO:0000256" key="3">
    <source>
        <dbReference type="ARBA" id="ARBA00022490"/>
    </source>
</evidence>
<evidence type="ECO:0000256" key="7">
    <source>
        <dbReference type="ARBA" id="ARBA00031828"/>
    </source>
</evidence>
<dbReference type="InterPro" id="IPR006549">
    <property type="entry name" value="HAD-SF_hydro_IIIA"/>
</dbReference>
<feature type="region of interest" description="Disordered" evidence="8">
    <location>
        <begin position="257"/>
        <end position="308"/>
    </location>
</feature>
<dbReference type="PANTHER" id="PTHR42891:SF1">
    <property type="entry name" value="D-GLYCERO-BETA-D-MANNO-HEPTOSE-1,7-BISPHOSPHATE 7-PHOSPHATASE"/>
    <property type="match status" value="1"/>
</dbReference>
<dbReference type="EMBL" id="BMQJ01000024">
    <property type="protein sequence ID" value="GGQ28031.1"/>
    <property type="molecule type" value="Genomic_DNA"/>
</dbReference>
<dbReference type="InterPro" id="IPR006357">
    <property type="entry name" value="HAD-SF_hydro_IIA"/>
</dbReference>
<keyword evidence="6" id="KW-0119">Carbohydrate metabolism</keyword>
<protein>
    <recommendedName>
        <fullName evidence="7">D,D-heptose 1,7-bisphosphate phosphatase</fullName>
    </recommendedName>
</protein>
<evidence type="ECO:0000256" key="5">
    <source>
        <dbReference type="ARBA" id="ARBA00022801"/>
    </source>
</evidence>